<dbReference type="PROSITE" id="PS51845">
    <property type="entry name" value="PDEASE_I_2"/>
    <property type="match status" value="1"/>
</dbReference>
<dbReference type="SUPFAM" id="SSF109604">
    <property type="entry name" value="HD-domain/PDEase-like"/>
    <property type="match status" value="1"/>
</dbReference>
<evidence type="ECO:0000259" key="5">
    <source>
        <dbReference type="PROSITE" id="PS51845"/>
    </source>
</evidence>
<dbReference type="PRINTS" id="PR00387">
    <property type="entry name" value="PDIESTERASE1"/>
</dbReference>
<evidence type="ECO:0000256" key="4">
    <source>
        <dbReference type="PIRSR" id="PIRSR623088-3"/>
    </source>
</evidence>
<dbReference type="Gene3D" id="3.30.450.40">
    <property type="match status" value="1"/>
</dbReference>
<dbReference type="InterPro" id="IPR029016">
    <property type="entry name" value="GAF-like_dom_sf"/>
</dbReference>
<feature type="domain" description="PDEase" evidence="5">
    <location>
        <begin position="378"/>
        <end position="701"/>
    </location>
</feature>
<feature type="binding site" evidence="4">
    <location>
        <position position="498"/>
    </location>
    <ligand>
        <name>Zn(2+)</name>
        <dbReference type="ChEBI" id="CHEBI:29105"/>
        <label>1</label>
    </ligand>
</feature>
<dbReference type="InterPro" id="IPR036971">
    <property type="entry name" value="PDEase_catalytic_dom_sf"/>
</dbReference>
<evidence type="ECO:0000256" key="1">
    <source>
        <dbReference type="ARBA" id="ARBA00022723"/>
    </source>
</evidence>
<keyword evidence="1 4" id="KW-0479">Metal-binding</keyword>
<dbReference type="Gene3D" id="1.10.1300.10">
    <property type="entry name" value="3'5'-cyclic nucleotide phosphodiesterase, catalytic domain"/>
    <property type="match status" value="1"/>
</dbReference>
<feature type="binding site" evidence="4">
    <location>
        <position position="460"/>
    </location>
    <ligand>
        <name>Zn(2+)</name>
        <dbReference type="ChEBI" id="CHEBI:29105"/>
        <label>1</label>
    </ligand>
</feature>
<dbReference type="STRING" id="70415.A0A5S6QQ90"/>
<proteinExistence type="predicted"/>
<dbReference type="GO" id="GO:0007165">
    <property type="term" value="P:signal transduction"/>
    <property type="evidence" value="ECO:0007669"/>
    <property type="project" value="InterPro"/>
</dbReference>
<dbReference type="SUPFAM" id="SSF55781">
    <property type="entry name" value="GAF domain-like"/>
    <property type="match status" value="1"/>
</dbReference>
<keyword evidence="6" id="KW-1185">Reference proteome</keyword>
<dbReference type="InterPro" id="IPR023088">
    <property type="entry name" value="PDEase"/>
</dbReference>
<dbReference type="PANTHER" id="PTHR11347">
    <property type="entry name" value="CYCLIC NUCLEOTIDE PHOSPHODIESTERASE"/>
    <property type="match status" value="1"/>
</dbReference>
<accession>A0A5S6QQ90</accession>
<reference evidence="7" key="1">
    <citation type="submission" date="2019-12" db="UniProtKB">
        <authorList>
            <consortium name="WormBaseParasite"/>
        </authorList>
    </citation>
    <scope>IDENTIFICATION</scope>
</reference>
<dbReference type="InterPro" id="IPR003607">
    <property type="entry name" value="HD/PDEase_dom"/>
</dbReference>
<evidence type="ECO:0000256" key="2">
    <source>
        <dbReference type="ARBA" id="ARBA00022801"/>
    </source>
</evidence>
<dbReference type="Pfam" id="PF00233">
    <property type="entry name" value="PDEase_I"/>
    <property type="match status" value="1"/>
</dbReference>
<sequence>MSCSSLDSLLCSVFADLKLESVEKCLNAWLQDELSCKQSAFCIMDDEHCFVRVRGRDVLRPEVEMGKVQQWRDIFQKAADIGFEDLPKNLKQITCAIFPSANMSCTLTLHALHGSDNGRLTGLILLQHIVSTGKQSIGSEQIRMHVDVAASLIQLSINMEKKLKEIHFARVILNMFRRVFRNPDQMFHVAEHLCQALKRFVPCDHCKLYWVDNQKNEFVLFTKVVDFAQAFIQQKRFPLNEGILGEAFSNLRMNIATSRRYSNENDSRTAVEPKVDDQNGIIVSPGWTPKDETEKSTNFKNQLLFSIVGNGRIVAIVQVVRKSDAIGFTKVEKQMIKQLQPFFASCISQAKCLSRLHERNRRALLRREPFSLHALRIAEEDVLSLSHWNIRRCENFCADFSRPDYSAQNLTSHEVLKACLIIFADMGFITSFKIDRTTLARFLLALRRSHRNLPYHNWKHAFEMVHFCFILMEKIPEFHELLSDVELISLFIACMCHDIDYRGDSDQLQLVGEIPLSDNEGEPTSTCHNFDQISCILNSRESNILSEMPSDCVEKSMYIIQEALQSTRLSNYHRIHSELLSLCETGIDASNEEHRLLLRSMLMIACHLSHHIKCWKYSKMCASNFFEELFAFGELERAMDHKPRPVMDREKADVVKLQIQCMEAAVLPVFKILGALFPKGKGFYENARYNLLCYEIMGELIQTGRFCSMRHDLSIFTNVDLEKTVIAAASEKWVAQDTLRGQA</sequence>
<keyword evidence="2" id="KW-0378">Hydrolase</keyword>
<feature type="active site" description="Proton donor" evidence="3">
    <location>
        <position position="456"/>
    </location>
</feature>
<dbReference type="AlphaFoldDB" id="A0A5S6QQ90"/>
<protein>
    <submittedName>
        <fullName evidence="7">PDEase domain-containing protein</fullName>
    </submittedName>
</protein>
<dbReference type="GO" id="GO:0004114">
    <property type="term" value="F:3',5'-cyclic-nucleotide phosphodiesterase activity"/>
    <property type="evidence" value="ECO:0007669"/>
    <property type="project" value="InterPro"/>
</dbReference>
<dbReference type="InterPro" id="IPR002073">
    <property type="entry name" value="PDEase_catalytic_dom"/>
</dbReference>
<evidence type="ECO:0000313" key="7">
    <source>
        <dbReference type="WBParaSite" id="TMUE_2000009400.1"/>
    </source>
</evidence>
<name>A0A5S6QQ90_TRIMR</name>
<evidence type="ECO:0000256" key="3">
    <source>
        <dbReference type="PIRSR" id="PIRSR623088-1"/>
    </source>
</evidence>
<dbReference type="WBParaSite" id="TMUE_2000009400.1">
    <property type="protein sequence ID" value="TMUE_2000009400.1"/>
    <property type="gene ID" value="WBGene00291752"/>
</dbReference>
<dbReference type="Proteomes" id="UP000046395">
    <property type="component" value="Unassembled WGS sequence"/>
</dbReference>
<dbReference type="GO" id="GO:0046872">
    <property type="term" value="F:metal ion binding"/>
    <property type="evidence" value="ECO:0007669"/>
    <property type="project" value="UniProtKB-KW"/>
</dbReference>
<dbReference type="CDD" id="cd00077">
    <property type="entry name" value="HDc"/>
    <property type="match status" value="1"/>
</dbReference>
<feature type="binding site" evidence="4">
    <location>
        <position position="497"/>
    </location>
    <ligand>
        <name>Zn(2+)</name>
        <dbReference type="ChEBI" id="CHEBI:29105"/>
        <label>1</label>
    </ligand>
</feature>
<feature type="binding site" evidence="4">
    <location>
        <position position="498"/>
    </location>
    <ligand>
        <name>Zn(2+)</name>
        <dbReference type="ChEBI" id="CHEBI:29105"/>
        <label>2</label>
    </ligand>
</feature>
<organism evidence="6 7">
    <name type="scientific">Trichuris muris</name>
    <name type="common">Mouse whipworm</name>
    <dbReference type="NCBI Taxonomy" id="70415"/>
    <lineage>
        <taxon>Eukaryota</taxon>
        <taxon>Metazoa</taxon>
        <taxon>Ecdysozoa</taxon>
        <taxon>Nematoda</taxon>
        <taxon>Enoplea</taxon>
        <taxon>Dorylaimia</taxon>
        <taxon>Trichinellida</taxon>
        <taxon>Trichuridae</taxon>
        <taxon>Trichuris</taxon>
    </lineage>
</organism>
<evidence type="ECO:0000313" key="6">
    <source>
        <dbReference type="Proteomes" id="UP000046395"/>
    </source>
</evidence>